<accession>A0ABY2Q7N7</accession>
<dbReference type="RefSeq" id="WP_136357047.1">
    <property type="nucleotide sequence ID" value="NZ_SSNY01000005.1"/>
</dbReference>
<feature type="domain" description="N-acetyltransferase" evidence="1">
    <location>
        <begin position="1"/>
        <end position="126"/>
    </location>
</feature>
<dbReference type="InterPro" id="IPR000182">
    <property type="entry name" value="GNAT_dom"/>
</dbReference>
<dbReference type="Proteomes" id="UP000306441">
    <property type="component" value="Unassembled WGS sequence"/>
</dbReference>
<dbReference type="Pfam" id="PF00583">
    <property type="entry name" value="Acetyltransf_1"/>
    <property type="match status" value="1"/>
</dbReference>
<protein>
    <submittedName>
        <fullName evidence="2">GNAT family N-acetyltransferase</fullName>
    </submittedName>
</protein>
<gene>
    <name evidence="2" type="ORF">E6C48_10950</name>
</gene>
<name>A0ABY2Q7N7_9HYPH</name>
<reference evidence="2 3" key="1">
    <citation type="submission" date="2019-04" db="EMBL/GenBank/DDBJ databases">
        <title>Mesorhizobium composti sp. nov., isolated from compost.</title>
        <authorList>
            <person name="Lin S.-Y."/>
            <person name="Hameed A."/>
            <person name="Hsieh Y.-T."/>
            <person name="Young C.-C."/>
        </authorList>
    </citation>
    <scope>NUCLEOTIDE SEQUENCE [LARGE SCALE GENOMIC DNA]</scope>
    <source>
        <strain evidence="2 3">CC-YTH430</strain>
    </source>
</reference>
<keyword evidence="3" id="KW-1185">Reference proteome</keyword>
<comment type="caution">
    <text evidence="2">The sequence shown here is derived from an EMBL/GenBank/DDBJ whole genome shotgun (WGS) entry which is preliminary data.</text>
</comment>
<dbReference type="Gene3D" id="3.40.630.30">
    <property type="match status" value="1"/>
</dbReference>
<dbReference type="InterPro" id="IPR016181">
    <property type="entry name" value="Acyl_CoA_acyltransferase"/>
</dbReference>
<proteinExistence type="predicted"/>
<dbReference type="SUPFAM" id="SSF55729">
    <property type="entry name" value="Acyl-CoA N-acyltransferases (Nat)"/>
    <property type="match status" value="1"/>
</dbReference>
<dbReference type="EMBL" id="SSNY01000005">
    <property type="protein sequence ID" value="THF57515.1"/>
    <property type="molecule type" value="Genomic_DNA"/>
</dbReference>
<organism evidence="2 3">
    <name type="scientific">Ollibium composti</name>
    <dbReference type="NCBI Taxonomy" id="2675109"/>
    <lineage>
        <taxon>Bacteria</taxon>
        <taxon>Pseudomonadati</taxon>
        <taxon>Pseudomonadota</taxon>
        <taxon>Alphaproteobacteria</taxon>
        <taxon>Hyphomicrobiales</taxon>
        <taxon>Phyllobacteriaceae</taxon>
        <taxon>Ollibium</taxon>
    </lineage>
</organism>
<dbReference type="PROSITE" id="PS51186">
    <property type="entry name" value="GNAT"/>
    <property type="match status" value="1"/>
</dbReference>
<sequence length="126" mass="13282">MAPFSGTMLAGTPPVARTIALENADGAIVACGHAYFPHNRHSRFSRYAWIGLIAVAASQRGSGLGRVVNAMLLDAAARELGADHVYELVGATNIASRRMVESCGLRIAGDLVCGVATPAQEDRFTR</sequence>
<dbReference type="CDD" id="cd04301">
    <property type="entry name" value="NAT_SF"/>
    <property type="match status" value="1"/>
</dbReference>
<evidence type="ECO:0000313" key="2">
    <source>
        <dbReference type="EMBL" id="THF57515.1"/>
    </source>
</evidence>
<evidence type="ECO:0000259" key="1">
    <source>
        <dbReference type="PROSITE" id="PS51186"/>
    </source>
</evidence>
<evidence type="ECO:0000313" key="3">
    <source>
        <dbReference type="Proteomes" id="UP000306441"/>
    </source>
</evidence>